<sequence length="20" mass="2513">MRNFWISHFSDQELKTLNVF</sequence>
<dbReference type="EMBL" id="GBXM01097880">
    <property type="protein sequence ID" value="JAH10697.1"/>
    <property type="molecule type" value="Transcribed_RNA"/>
</dbReference>
<name>A0A0E9Q2D8_ANGAN</name>
<reference evidence="1" key="2">
    <citation type="journal article" date="2015" name="Fish Shellfish Immunol.">
        <title>Early steps in the European eel (Anguilla anguilla)-Vibrio vulnificus interaction in the gills: Role of the RtxA13 toxin.</title>
        <authorList>
            <person name="Callol A."/>
            <person name="Pajuelo D."/>
            <person name="Ebbesson L."/>
            <person name="Teles M."/>
            <person name="MacKenzie S."/>
            <person name="Amaro C."/>
        </authorList>
    </citation>
    <scope>NUCLEOTIDE SEQUENCE</scope>
</reference>
<reference evidence="1" key="1">
    <citation type="submission" date="2014-11" db="EMBL/GenBank/DDBJ databases">
        <authorList>
            <person name="Amaro Gonzalez C."/>
        </authorList>
    </citation>
    <scope>NUCLEOTIDE SEQUENCE</scope>
</reference>
<evidence type="ECO:0000313" key="1">
    <source>
        <dbReference type="EMBL" id="JAH10697.1"/>
    </source>
</evidence>
<protein>
    <submittedName>
        <fullName evidence="1">Uncharacterized protein</fullName>
    </submittedName>
</protein>
<proteinExistence type="predicted"/>
<accession>A0A0E9Q2D8</accession>
<organism evidence="1">
    <name type="scientific">Anguilla anguilla</name>
    <name type="common">European freshwater eel</name>
    <name type="synonym">Muraena anguilla</name>
    <dbReference type="NCBI Taxonomy" id="7936"/>
    <lineage>
        <taxon>Eukaryota</taxon>
        <taxon>Metazoa</taxon>
        <taxon>Chordata</taxon>
        <taxon>Craniata</taxon>
        <taxon>Vertebrata</taxon>
        <taxon>Euteleostomi</taxon>
        <taxon>Actinopterygii</taxon>
        <taxon>Neopterygii</taxon>
        <taxon>Teleostei</taxon>
        <taxon>Anguilliformes</taxon>
        <taxon>Anguillidae</taxon>
        <taxon>Anguilla</taxon>
    </lineage>
</organism>
<dbReference type="AlphaFoldDB" id="A0A0E9Q2D8"/>